<dbReference type="GO" id="GO:0012505">
    <property type="term" value="C:endomembrane system"/>
    <property type="evidence" value="ECO:0007669"/>
    <property type="project" value="UniProtKB-SubCell"/>
</dbReference>
<evidence type="ECO:0000256" key="2">
    <source>
        <dbReference type="ARBA" id="ARBA00022692"/>
    </source>
</evidence>
<dbReference type="AlphaFoldDB" id="A0A423PVC9"/>
<comment type="subcellular location">
    <subcellularLocation>
        <location evidence="1">Endomembrane system</location>
        <topology evidence="1">Multi-pass membrane protein</topology>
    </subcellularLocation>
</comment>
<accession>A0A423PVC9</accession>
<evidence type="ECO:0000313" key="7">
    <source>
        <dbReference type="EMBL" id="ROO29501.1"/>
    </source>
</evidence>
<name>A0A423PVC9_9GAMM</name>
<proteinExistence type="predicted"/>
<gene>
    <name evidence="7" type="ORF">SAOR_03360</name>
</gene>
<dbReference type="Pfam" id="PF02656">
    <property type="entry name" value="DUF202"/>
    <property type="match status" value="1"/>
</dbReference>
<evidence type="ECO:0000256" key="5">
    <source>
        <dbReference type="SAM" id="Phobius"/>
    </source>
</evidence>
<keyword evidence="2 5" id="KW-0812">Transmembrane</keyword>
<sequence>MKRRRSPYDAIDPAQLIARDWLALSRSRLANERTLLAYIRTAVALAGLGAIVAKWFEHDAALAAAIVMVVAGVLTALFGVLRFATEERRLRPLERRAENDDHPGPG</sequence>
<evidence type="ECO:0000259" key="6">
    <source>
        <dbReference type="Pfam" id="PF02656"/>
    </source>
</evidence>
<protein>
    <recommendedName>
        <fullName evidence="6">DUF202 domain-containing protein</fullName>
    </recommendedName>
</protein>
<comment type="caution">
    <text evidence="7">The sequence shown here is derived from an EMBL/GenBank/DDBJ whole genome shotgun (WGS) entry which is preliminary data.</text>
</comment>
<evidence type="ECO:0000313" key="8">
    <source>
        <dbReference type="Proteomes" id="UP000283993"/>
    </source>
</evidence>
<dbReference type="RefSeq" id="WP_123630213.1">
    <property type="nucleotide sequence ID" value="NZ_AYKH01000004.1"/>
</dbReference>
<dbReference type="EMBL" id="AYKH01000004">
    <property type="protein sequence ID" value="ROO29501.1"/>
    <property type="molecule type" value="Genomic_DNA"/>
</dbReference>
<keyword evidence="8" id="KW-1185">Reference proteome</keyword>
<organism evidence="7 8">
    <name type="scientific">Salinisphaera orenii MK-B5</name>
    <dbReference type="NCBI Taxonomy" id="856730"/>
    <lineage>
        <taxon>Bacteria</taxon>
        <taxon>Pseudomonadati</taxon>
        <taxon>Pseudomonadota</taxon>
        <taxon>Gammaproteobacteria</taxon>
        <taxon>Salinisphaerales</taxon>
        <taxon>Salinisphaeraceae</taxon>
        <taxon>Salinisphaera</taxon>
    </lineage>
</organism>
<feature type="transmembrane region" description="Helical" evidence="5">
    <location>
        <begin position="35"/>
        <end position="56"/>
    </location>
</feature>
<keyword evidence="3 5" id="KW-1133">Transmembrane helix</keyword>
<reference evidence="7 8" key="1">
    <citation type="submission" date="2013-10" db="EMBL/GenBank/DDBJ databases">
        <title>Salinisphaera orenii MK-B5 Genome Sequencing.</title>
        <authorList>
            <person name="Lai Q."/>
            <person name="Li C."/>
            <person name="Shao Z."/>
        </authorList>
    </citation>
    <scope>NUCLEOTIDE SEQUENCE [LARGE SCALE GENOMIC DNA]</scope>
    <source>
        <strain evidence="7 8">MK-B5</strain>
    </source>
</reference>
<dbReference type="InterPro" id="IPR003807">
    <property type="entry name" value="DUF202"/>
</dbReference>
<dbReference type="Proteomes" id="UP000283993">
    <property type="component" value="Unassembled WGS sequence"/>
</dbReference>
<evidence type="ECO:0000256" key="4">
    <source>
        <dbReference type="ARBA" id="ARBA00023136"/>
    </source>
</evidence>
<evidence type="ECO:0000256" key="1">
    <source>
        <dbReference type="ARBA" id="ARBA00004127"/>
    </source>
</evidence>
<keyword evidence="4 5" id="KW-0472">Membrane</keyword>
<feature type="domain" description="DUF202" evidence="6">
    <location>
        <begin position="26"/>
        <end position="88"/>
    </location>
</feature>
<feature type="transmembrane region" description="Helical" evidence="5">
    <location>
        <begin position="62"/>
        <end position="85"/>
    </location>
</feature>
<evidence type="ECO:0000256" key="3">
    <source>
        <dbReference type="ARBA" id="ARBA00022989"/>
    </source>
</evidence>